<comment type="caution">
    <text evidence="7">The sequence shown here is derived from an EMBL/GenBank/DDBJ whole genome shotgun (WGS) entry which is preliminary data.</text>
</comment>
<proteinExistence type="inferred from homology"/>
<evidence type="ECO:0000256" key="1">
    <source>
        <dbReference type="ARBA" id="ARBA00005384"/>
    </source>
</evidence>
<dbReference type="InterPro" id="IPR004839">
    <property type="entry name" value="Aminotransferase_I/II_large"/>
</dbReference>
<gene>
    <name evidence="7" type="ORF">ABZZ21_09815</name>
</gene>
<reference evidence="7 8" key="1">
    <citation type="submission" date="2024-06" db="EMBL/GenBank/DDBJ databases">
        <title>The Natural Products Discovery Center: Release of the First 8490 Sequenced Strains for Exploring Actinobacteria Biosynthetic Diversity.</title>
        <authorList>
            <person name="Kalkreuter E."/>
            <person name="Kautsar S.A."/>
            <person name="Yang D."/>
            <person name="Bader C.D."/>
            <person name="Teijaro C.N."/>
            <person name="Fluegel L."/>
            <person name="Davis C.M."/>
            <person name="Simpson J.R."/>
            <person name="Lauterbach L."/>
            <person name="Steele A.D."/>
            <person name="Gui C."/>
            <person name="Meng S."/>
            <person name="Li G."/>
            <person name="Viehrig K."/>
            <person name="Ye F."/>
            <person name="Su P."/>
            <person name="Kiefer A.F."/>
            <person name="Nichols A."/>
            <person name="Cepeda A.J."/>
            <person name="Yan W."/>
            <person name="Fan B."/>
            <person name="Jiang Y."/>
            <person name="Adhikari A."/>
            <person name="Zheng C.-J."/>
            <person name="Schuster L."/>
            <person name="Cowan T.M."/>
            <person name="Smanski M.J."/>
            <person name="Chevrette M.G."/>
            <person name="De Carvalho L.P.S."/>
            <person name="Shen B."/>
        </authorList>
    </citation>
    <scope>NUCLEOTIDE SEQUENCE [LARGE SCALE GENOMIC DNA]</scope>
    <source>
        <strain evidence="7 8">NPDC006434</strain>
    </source>
</reference>
<dbReference type="EMBL" id="JBEXPZ010000010">
    <property type="protein sequence ID" value="MET9844863.1"/>
    <property type="molecule type" value="Genomic_DNA"/>
</dbReference>
<dbReference type="GO" id="GO:0008483">
    <property type="term" value="F:transaminase activity"/>
    <property type="evidence" value="ECO:0007669"/>
    <property type="project" value="UniProtKB-KW"/>
</dbReference>
<name>A0ABV2UTH1_9ACTN</name>
<feature type="domain" description="HTH gntR-type" evidence="6">
    <location>
        <begin position="21"/>
        <end position="89"/>
    </location>
</feature>
<sequence>MPRESTSLPFGGFVLDRESPVPLYQQLYEQIRAGIESGQLQPGLRLPATRALAQELQVSRNTVLVAYEQLVTERFADSQVGSGTRVAARSHRVAAVGPRTVTRLPVPPVMARPVPRLSRATHGMLRAARAHGVRHQRASPVAQPFVLGVPALDLFPTGLWSRVLSRRSARLGSAELTHQDPAGYWPLRKELAAYLGLARGVKCTAEQVLIASSTQVLTNLLARILLEPGEQALVEDPGYPGIRSALSVAGVAPCPVEVDHEGLCIALGEKRYPGARLAVVTPNNQFPLGVRMSSSRRGQLLDWAGRVNGWLIEDDYDGEFWSDTPSPPLQQMDEADHVVYVGTLSKALFPALRMAYAVVPPDLVDPVTAAMRVTTGALPVLEQAAVLDFIREDHFARHIRRMRQAYIERREGCVAALRGRLGGLVRLTGASAGMHLVATLPTGTDDSRVAALCSESRTTVYPLSSYYSETGAPVPGLVLGYGATPPAQAALGARHVAAAVAQATRIAV</sequence>
<dbReference type="SMART" id="SM00345">
    <property type="entry name" value="HTH_GNTR"/>
    <property type="match status" value="1"/>
</dbReference>
<evidence type="ECO:0000313" key="7">
    <source>
        <dbReference type="EMBL" id="MET9844863.1"/>
    </source>
</evidence>
<dbReference type="InterPro" id="IPR036388">
    <property type="entry name" value="WH-like_DNA-bd_sf"/>
</dbReference>
<dbReference type="SUPFAM" id="SSF46785">
    <property type="entry name" value="Winged helix' DNA-binding domain"/>
    <property type="match status" value="1"/>
</dbReference>
<keyword evidence="2" id="KW-0663">Pyridoxal phosphate</keyword>
<dbReference type="InterPro" id="IPR036390">
    <property type="entry name" value="WH_DNA-bd_sf"/>
</dbReference>
<dbReference type="InterPro" id="IPR000524">
    <property type="entry name" value="Tscrpt_reg_HTH_GntR"/>
</dbReference>
<evidence type="ECO:0000256" key="5">
    <source>
        <dbReference type="ARBA" id="ARBA00023163"/>
    </source>
</evidence>
<organism evidence="7 8">
    <name type="scientific">Streptomyces ossamyceticus</name>
    <dbReference type="NCBI Taxonomy" id="249581"/>
    <lineage>
        <taxon>Bacteria</taxon>
        <taxon>Bacillati</taxon>
        <taxon>Actinomycetota</taxon>
        <taxon>Actinomycetes</taxon>
        <taxon>Kitasatosporales</taxon>
        <taxon>Streptomycetaceae</taxon>
        <taxon>Streptomyces</taxon>
    </lineage>
</organism>
<protein>
    <submittedName>
        <fullName evidence="7">PLP-dependent aminotransferase family protein</fullName>
    </submittedName>
</protein>
<dbReference type="CDD" id="cd07377">
    <property type="entry name" value="WHTH_GntR"/>
    <property type="match status" value="1"/>
</dbReference>
<dbReference type="RefSeq" id="WP_355395143.1">
    <property type="nucleotide sequence ID" value="NZ_JBEGHN010000005.1"/>
</dbReference>
<evidence type="ECO:0000259" key="6">
    <source>
        <dbReference type="PROSITE" id="PS50949"/>
    </source>
</evidence>
<evidence type="ECO:0000313" key="8">
    <source>
        <dbReference type="Proteomes" id="UP001550210"/>
    </source>
</evidence>
<dbReference type="InterPro" id="IPR015421">
    <property type="entry name" value="PyrdxlP-dep_Trfase_major"/>
</dbReference>
<dbReference type="Proteomes" id="UP001550210">
    <property type="component" value="Unassembled WGS sequence"/>
</dbReference>
<evidence type="ECO:0000256" key="4">
    <source>
        <dbReference type="ARBA" id="ARBA00023125"/>
    </source>
</evidence>
<dbReference type="PROSITE" id="PS50949">
    <property type="entry name" value="HTH_GNTR"/>
    <property type="match status" value="1"/>
</dbReference>
<evidence type="ECO:0000256" key="3">
    <source>
        <dbReference type="ARBA" id="ARBA00023015"/>
    </source>
</evidence>
<evidence type="ECO:0000256" key="2">
    <source>
        <dbReference type="ARBA" id="ARBA00022898"/>
    </source>
</evidence>
<keyword evidence="5" id="KW-0804">Transcription</keyword>
<dbReference type="InterPro" id="IPR051446">
    <property type="entry name" value="HTH_trans_reg/aminotransferase"/>
</dbReference>
<accession>A0ABV2UTH1</accession>
<comment type="similarity">
    <text evidence="1">In the C-terminal section; belongs to the class-I pyridoxal-phosphate-dependent aminotransferase family.</text>
</comment>
<keyword evidence="8" id="KW-1185">Reference proteome</keyword>
<dbReference type="InterPro" id="IPR015424">
    <property type="entry name" value="PyrdxlP-dep_Trfase"/>
</dbReference>
<keyword evidence="7" id="KW-0808">Transferase</keyword>
<dbReference type="PANTHER" id="PTHR46577:SF1">
    <property type="entry name" value="HTH-TYPE TRANSCRIPTIONAL REGULATORY PROTEIN GABR"/>
    <property type="match status" value="1"/>
</dbReference>
<dbReference type="PANTHER" id="PTHR46577">
    <property type="entry name" value="HTH-TYPE TRANSCRIPTIONAL REGULATORY PROTEIN GABR"/>
    <property type="match status" value="1"/>
</dbReference>
<dbReference type="Pfam" id="PF00392">
    <property type="entry name" value="GntR"/>
    <property type="match status" value="1"/>
</dbReference>
<dbReference type="CDD" id="cd00609">
    <property type="entry name" value="AAT_like"/>
    <property type="match status" value="1"/>
</dbReference>
<keyword evidence="7" id="KW-0032">Aminotransferase</keyword>
<keyword evidence="3" id="KW-0805">Transcription regulation</keyword>
<dbReference type="Gene3D" id="1.10.10.10">
    <property type="entry name" value="Winged helix-like DNA-binding domain superfamily/Winged helix DNA-binding domain"/>
    <property type="match status" value="1"/>
</dbReference>
<keyword evidence="4" id="KW-0238">DNA-binding</keyword>
<dbReference type="SUPFAM" id="SSF53383">
    <property type="entry name" value="PLP-dependent transferases"/>
    <property type="match status" value="1"/>
</dbReference>
<dbReference type="Gene3D" id="3.40.640.10">
    <property type="entry name" value="Type I PLP-dependent aspartate aminotransferase-like (Major domain)"/>
    <property type="match status" value="1"/>
</dbReference>
<dbReference type="Pfam" id="PF00155">
    <property type="entry name" value="Aminotran_1_2"/>
    <property type="match status" value="1"/>
</dbReference>